<proteinExistence type="inferred from homology"/>
<reference evidence="8" key="1">
    <citation type="journal article" date="2021" name="Nat. Commun.">
        <title>Genomic analyses provide insights into spinach domestication and the genetic basis of agronomic traits.</title>
        <authorList>
            <person name="Cai X."/>
            <person name="Sun X."/>
            <person name="Xu C."/>
            <person name="Sun H."/>
            <person name="Wang X."/>
            <person name="Ge C."/>
            <person name="Zhang Z."/>
            <person name="Wang Q."/>
            <person name="Fei Z."/>
            <person name="Jiao C."/>
            <person name="Wang Q."/>
        </authorList>
    </citation>
    <scope>NUCLEOTIDE SEQUENCE [LARGE SCALE GENOMIC DNA]</scope>
    <source>
        <strain evidence="8">cv. Varoflay</strain>
    </source>
</reference>
<evidence type="ECO:0000259" key="7">
    <source>
        <dbReference type="Pfam" id="PF04116"/>
    </source>
</evidence>
<gene>
    <name evidence="9" type="primary">LOC110796799</name>
</gene>
<comment type="subcellular location">
    <subcellularLocation>
        <location evidence="1">Membrane</location>
    </subcellularLocation>
</comment>
<dbReference type="InterPro" id="IPR006694">
    <property type="entry name" value="Fatty_acid_hydroxylase"/>
</dbReference>
<keyword evidence="8" id="KW-1185">Reference proteome</keyword>
<accession>A0ABM3RNF7</accession>
<evidence type="ECO:0000256" key="1">
    <source>
        <dbReference type="ARBA" id="ARBA00004370"/>
    </source>
</evidence>
<feature type="transmembrane region" description="Helical" evidence="6">
    <location>
        <begin position="123"/>
        <end position="144"/>
    </location>
</feature>
<evidence type="ECO:0000256" key="4">
    <source>
        <dbReference type="ARBA" id="ARBA00022989"/>
    </source>
</evidence>
<organism evidence="8 9">
    <name type="scientific">Spinacia oleracea</name>
    <name type="common">Spinach</name>
    <dbReference type="NCBI Taxonomy" id="3562"/>
    <lineage>
        <taxon>Eukaryota</taxon>
        <taxon>Viridiplantae</taxon>
        <taxon>Streptophyta</taxon>
        <taxon>Embryophyta</taxon>
        <taxon>Tracheophyta</taxon>
        <taxon>Spermatophyta</taxon>
        <taxon>Magnoliopsida</taxon>
        <taxon>eudicotyledons</taxon>
        <taxon>Gunneridae</taxon>
        <taxon>Pentapetalae</taxon>
        <taxon>Caryophyllales</taxon>
        <taxon>Chenopodiaceae</taxon>
        <taxon>Chenopodioideae</taxon>
        <taxon>Anserineae</taxon>
        <taxon>Spinacia</taxon>
    </lineage>
</organism>
<evidence type="ECO:0000313" key="8">
    <source>
        <dbReference type="Proteomes" id="UP000813463"/>
    </source>
</evidence>
<protein>
    <submittedName>
        <fullName evidence="9">Delta(7)-sterol-C5(6)-desaturase-like isoform X1</fullName>
    </submittedName>
</protein>
<feature type="transmembrane region" description="Helical" evidence="6">
    <location>
        <begin position="43"/>
        <end position="65"/>
    </location>
</feature>
<dbReference type="GeneID" id="110796799"/>
<evidence type="ECO:0000256" key="3">
    <source>
        <dbReference type="ARBA" id="ARBA00022692"/>
    </source>
</evidence>
<dbReference type="PANTHER" id="PTHR11863">
    <property type="entry name" value="STEROL DESATURASE"/>
    <property type="match status" value="1"/>
</dbReference>
<feature type="transmembrane region" description="Helical" evidence="6">
    <location>
        <begin position="194"/>
        <end position="218"/>
    </location>
</feature>
<dbReference type="Pfam" id="PF04116">
    <property type="entry name" value="FA_hydroxylase"/>
    <property type="match status" value="1"/>
</dbReference>
<name>A0ABM3RNF7_SPIOL</name>
<feature type="transmembrane region" description="Helical" evidence="6">
    <location>
        <begin position="86"/>
        <end position="103"/>
    </location>
</feature>
<dbReference type="InterPro" id="IPR050307">
    <property type="entry name" value="Sterol_Desaturase_Related"/>
</dbReference>
<evidence type="ECO:0000313" key="9">
    <source>
        <dbReference type="RefSeq" id="XP_056697141.1"/>
    </source>
</evidence>
<feature type="domain" description="Fatty acid hydroxylase" evidence="7">
    <location>
        <begin position="131"/>
        <end position="260"/>
    </location>
</feature>
<comment type="similarity">
    <text evidence="2">Belongs to the sterol desaturase family.</text>
</comment>
<keyword evidence="5 6" id="KW-0472">Membrane</keyword>
<dbReference type="RefSeq" id="XP_056697141.1">
    <property type="nucleotide sequence ID" value="XM_056841163.1"/>
</dbReference>
<evidence type="ECO:0000256" key="5">
    <source>
        <dbReference type="ARBA" id="ARBA00023136"/>
    </source>
</evidence>
<evidence type="ECO:0000256" key="2">
    <source>
        <dbReference type="ARBA" id="ARBA00009324"/>
    </source>
</evidence>
<dbReference type="Proteomes" id="UP000813463">
    <property type="component" value="Chromosome 3"/>
</dbReference>
<evidence type="ECO:0000256" key="6">
    <source>
        <dbReference type="SAM" id="Phobius"/>
    </source>
</evidence>
<sequence>MKTRQLTKMEEYMKMFLEETSFYNEIVLPKTLTSFLPHFLSSWLRTTLCAFVIYPLTAFFCLNFWKRYASSSKETMPSKRAMVSQAIGALTSIPVSTLFSTGFEWMAENGWTRCYPRISNVGWISYVSYTLVYLVVVEFGIYWAHRLMHEIKPIYKYIHSPHHRYSKEVMLSPFAGWSGHPLDGALQETPYGIILMALPIHFTTFLALFLIEAVWGVIIHDRSDAKGWPIMGSNYHTVHHTSGHHNYGNYTILMDWLFGTLRHPKEKDTSNVQKLQ</sequence>
<keyword evidence="4 6" id="KW-1133">Transmembrane helix</keyword>
<reference evidence="9" key="2">
    <citation type="submission" date="2025-08" db="UniProtKB">
        <authorList>
            <consortium name="RefSeq"/>
        </authorList>
    </citation>
    <scope>IDENTIFICATION</scope>
    <source>
        <tissue evidence="9">Leaf</tissue>
    </source>
</reference>
<keyword evidence="3 6" id="KW-0812">Transmembrane</keyword>